<reference evidence="3" key="1">
    <citation type="submission" date="2022-02" db="EMBL/GenBank/DDBJ databases">
        <authorList>
            <person name="Giguere J D."/>
        </authorList>
    </citation>
    <scope>NUCLEOTIDE SEQUENCE</scope>
    <source>
        <strain evidence="3">CCAP 1055/1</strain>
    </source>
</reference>
<sequence length="89" mass="10141">MTEDPGAGTIAFLQRSLQANNSTDSTEEAASYNDGSVLRDTFTVYGSILLVIFFAFCWLRRKYPRAYNVRNWVEDIKTPLAKDQFGFFS</sequence>
<feature type="domain" description="CSC1/OSCA1-like N-terminal transmembrane" evidence="2">
    <location>
        <begin position="39"/>
        <end position="88"/>
    </location>
</feature>
<gene>
    <name evidence="3" type="ORF">PTTT1_LOCUS10031</name>
</gene>
<keyword evidence="1" id="KW-0472">Membrane</keyword>
<dbReference type="AlphaFoldDB" id="A0A8J9S1Z4"/>
<evidence type="ECO:0000256" key="1">
    <source>
        <dbReference type="SAM" id="Phobius"/>
    </source>
</evidence>
<name>A0A8J9S1Z4_PHATR</name>
<feature type="transmembrane region" description="Helical" evidence="1">
    <location>
        <begin position="42"/>
        <end position="59"/>
    </location>
</feature>
<evidence type="ECO:0000259" key="2">
    <source>
        <dbReference type="Pfam" id="PF13967"/>
    </source>
</evidence>
<dbReference type="InterPro" id="IPR032880">
    <property type="entry name" value="CSC1/OSCA1-like_N"/>
</dbReference>
<keyword evidence="1" id="KW-1133">Transmembrane helix</keyword>
<keyword evidence="1" id="KW-0812">Transmembrane</keyword>
<dbReference type="Pfam" id="PF13967">
    <property type="entry name" value="RSN1_TM"/>
    <property type="match status" value="1"/>
</dbReference>
<proteinExistence type="predicted"/>
<organism evidence="3">
    <name type="scientific">Phaeodactylum tricornutum</name>
    <name type="common">Diatom</name>
    <dbReference type="NCBI Taxonomy" id="2850"/>
    <lineage>
        <taxon>Eukaryota</taxon>
        <taxon>Sar</taxon>
        <taxon>Stramenopiles</taxon>
        <taxon>Ochrophyta</taxon>
        <taxon>Bacillariophyta</taxon>
        <taxon>Bacillariophyceae</taxon>
        <taxon>Bacillariophycidae</taxon>
        <taxon>Naviculales</taxon>
        <taxon>Phaeodactylaceae</taxon>
        <taxon>Phaeodactylum</taxon>
    </lineage>
</organism>
<dbReference type="EMBL" id="OU594952">
    <property type="protein sequence ID" value="CAG9279418.1"/>
    <property type="molecule type" value="Genomic_DNA"/>
</dbReference>
<protein>
    <recommendedName>
        <fullName evidence="2">CSC1/OSCA1-like N-terminal transmembrane domain-containing protein</fullName>
    </recommendedName>
</protein>
<evidence type="ECO:0000313" key="3">
    <source>
        <dbReference type="EMBL" id="CAG9279418.1"/>
    </source>
</evidence>
<accession>A0A8J9S1Z4</accession>
<dbReference type="Proteomes" id="UP000836788">
    <property type="component" value="Chromosome 11"/>
</dbReference>
<feature type="non-terminal residue" evidence="3">
    <location>
        <position position="89"/>
    </location>
</feature>